<dbReference type="Proteomes" id="UP000591131">
    <property type="component" value="Unassembled WGS sequence"/>
</dbReference>
<feature type="coiled-coil region" evidence="1">
    <location>
        <begin position="94"/>
        <end position="128"/>
    </location>
</feature>
<dbReference type="EMBL" id="JAAPAO010000046">
    <property type="protein sequence ID" value="KAF4675520.1"/>
    <property type="molecule type" value="Genomic_DNA"/>
</dbReference>
<evidence type="ECO:0000313" key="3">
    <source>
        <dbReference type="Proteomes" id="UP000591131"/>
    </source>
</evidence>
<gene>
    <name evidence="2" type="ORF">FOL47_007658</name>
</gene>
<name>A0A7J6MWD3_PERCH</name>
<protein>
    <submittedName>
        <fullName evidence="2">Uncharacterized protein</fullName>
    </submittedName>
</protein>
<keyword evidence="1" id="KW-0175">Coiled coil</keyword>
<proteinExistence type="predicted"/>
<comment type="caution">
    <text evidence="2">The sequence shown here is derived from an EMBL/GenBank/DDBJ whole genome shotgun (WGS) entry which is preliminary data.</text>
</comment>
<evidence type="ECO:0000256" key="1">
    <source>
        <dbReference type="SAM" id="Coils"/>
    </source>
</evidence>
<dbReference type="OrthoDB" id="10488311at2759"/>
<dbReference type="AlphaFoldDB" id="A0A7J6MWD3"/>
<organism evidence="2 3">
    <name type="scientific">Perkinsus chesapeaki</name>
    <name type="common">Clam parasite</name>
    <name type="synonym">Perkinsus andrewsi</name>
    <dbReference type="NCBI Taxonomy" id="330153"/>
    <lineage>
        <taxon>Eukaryota</taxon>
        <taxon>Sar</taxon>
        <taxon>Alveolata</taxon>
        <taxon>Perkinsozoa</taxon>
        <taxon>Perkinsea</taxon>
        <taxon>Perkinsida</taxon>
        <taxon>Perkinsidae</taxon>
        <taxon>Perkinsus</taxon>
    </lineage>
</organism>
<sequence>MTENSNDGNKAIVLTYDPKAWPLDHETDMKIQEKFYARVCSGVIAHLNDKLGVLQKIKQLDAALAEKMIRGGEPDLPAIAPQTDQDALQRELKLTALKEKVQQMNEVLKETQEREQKIDGKLRIVEAEMAVLRGKADAIAARAQIS</sequence>
<reference evidence="2 3" key="1">
    <citation type="submission" date="2020-04" db="EMBL/GenBank/DDBJ databases">
        <title>Perkinsus chesapeaki whole genome sequence.</title>
        <authorList>
            <person name="Bogema D.R."/>
        </authorList>
    </citation>
    <scope>NUCLEOTIDE SEQUENCE [LARGE SCALE GENOMIC DNA]</scope>
    <source>
        <strain evidence="2">ATCC PRA-425</strain>
    </source>
</reference>
<accession>A0A7J6MWD3</accession>
<evidence type="ECO:0000313" key="2">
    <source>
        <dbReference type="EMBL" id="KAF4675520.1"/>
    </source>
</evidence>
<keyword evidence="3" id="KW-1185">Reference proteome</keyword>